<proteinExistence type="predicted"/>
<evidence type="ECO:0000313" key="2">
    <source>
        <dbReference type="Proteomes" id="UP000240009"/>
    </source>
</evidence>
<protein>
    <submittedName>
        <fullName evidence="1">Uncharacterized protein</fullName>
    </submittedName>
</protein>
<name>A0A2S8G3M4_9BACT</name>
<accession>A0A2S8G3M4</accession>
<dbReference type="EMBL" id="PUIA01000016">
    <property type="protein sequence ID" value="PQO39059.1"/>
    <property type="molecule type" value="Genomic_DNA"/>
</dbReference>
<dbReference type="Proteomes" id="UP000240009">
    <property type="component" value="Unassembled WGS sequence"/>
</dbReference>
<dbReference type="OrthoDB" id="3078738at2"/>
<sequence length="167" mass="18776">MNKEAPELLEATRLALKFFPEAKAFILIETGLAWEPFLSAMMAADYHADFSCDPYQRDTDPDLGFARRGGMEGTDDEVYTRLLRYTGLKPAGRVVVVPDAIGQGGRSTENCLPFVCHSNRVPERLAEVPCFGLGQDTLLVFENGLALLFDHDQRIHWAKSRVREWSN</sequence>
<reference evidence="1 2" key="1">
    <citation type="submission" date="2018-02" db="EMBL/GenBank/DDBJ databases">
        <title>Comparative genomes isolates from brazilian mangrove.</title>
        <authorList>
            <person name="Araujo J.E."/>
            <person name="Taketani R.G."/>
            <person name="Silva M.C.P."/>
            <person name="Loureco M.V."/>
            <person name="Andreote F.D."/>
        </authorList>
    </citation>
    <scope>NUCLEOTIDE SEQUENCE [LARGE SCALE GENOMIC DNA]</scope>
    <source>
        <strain evidence="1 2">HEX-2 MGV</strain>
    </source>
</reference>
<dbReference type="AlphaFoldDB" id="A0A2S8G3M4"/>
<dbReference type="RefSeq" id="WP_105350260.1">
    <property type="nucleotide sequence ID" value="NZ_PUIA01000016.1"/>
</dbReference>
<evidence type="ECO:0000313" key="1">
    <source>
        <dbReference type="EMBL" id="PQO39059.1"/>
    </source>
</evidence>
<comment type="caution">
    <text evidence="1">The sequence shown here is derived from an EMBL/GenBank/DDBJ whole genome shotgun (WGS) entry which is preliminary data.</text>
</comment>
<gene>
    <name evidence="1" type="ORF">C5Y96_04135</name>
</gene>
<organism evidence="1 2">
    <name type="scientific">Blastopirellula marina</name>
    <dbReference type="NCBI Taxonomy" id="124"/>
    <lineage>
        <taxon>Bacteria</taxon>
        <taxon>Pseudomonadati</taxon>
        <taxon>Planctomycetota</taxon>
        <taxon>Planctomycetia</taxon>
        <taxon>Pirellulales</taxon>
        <taxon>Pirellulaceae</taxon>
        <taxon>Blastopirellula</taxon>
    </lineage>
</organism>